<proteinExistence type="predicted"/>
<dbReference type="PANTHER" id="PTHR35841">
    <property type="entry name" value="PHOSPHONATES-BINDING PERIPLASMIC PROTEIN"/>
    <property type="match status" value="1"/>
</dbReference>
<protein>
    <submittedName>
        <fullName evidence="1">Putative ABC phosphate/phosphonate transporter, periplasmic ligand binding protein</fullName>
    </submittedName>
</protein>
<dbReference type="Pfam" id="PF12974">
    <property type="entry name" value="Phosphonate-bd"/>
    <property type="match status" value="1"/>
</dbReference>
<sequence length="271" mass="29057">MGARKIAAFPMYDLPQLASATDAFWGAIAKRLEDAGLTGVPISLTRSEDYAATWRDPRLLLGQACGYPLMKRFRNAARIVATPLYTSPGCESWSHCSVFITNAKAGRPTLDALRGSVCAVNGFDSNTGMNLLRAAIAPLAGKRAFFHSVVVTGSHLASLEAVADGRADLAAIDCVSFAHFQHFEPALARRVTQIGRSTRTAAPPFITARETDDAVVEILRGALNDVAADPELDSVRAALVIGGFEVLSEADYEFALRIEKDAATEGYPDLR</sequence>
<dbReference type="EMBL" id="CP001280">
    <property type="protein sequence ID" value="ACK51747.1"/>
    <property type="molecule type" value="Genomic_DNA"/>
</dbReference>
<dbReference type="KEGG" id="msl:Msil_2829"/>
<dbReference type="HOGENOM" id="CLU_051472_8_0_5"/>
<dbReference type="PANTHER" id="PTHR35841:SF1">
    <property type="entry name" value="PHOSPHONATES-BINDING PERIPLASMIC PROTEIN"/>
    <property type="match status" value="1"/>
</dbReference>
<dbReference type="eggNOG" id="COG3221">
    <property type="taxonomic scope" value="Bacteria"/>
</dbReference>
<accession>B8ETA5</accession>
<dbReference type="AlphaFoldDB" id="B8ETA5"/>
<dbReference type="Proteomes" id="UP000002257">
    <property type="component" value="Chromosome"/>
</dbReference>
<name>B8ETA5_METSB</name>
<evidence type="ECO:0000313" key="2">
    <source>
        <dbReference type="Proteomes" id="UP000002257"/>
    </source>
</evidence>
<evidence type="ECO:0000313" key="1">
    <source>
        <dbReference type="EMBL" id="ACK51747.1"/>
    </source>
</evidence>
<gene>
    <name evidence="1" type="ordered locus">Msil_2829</name>
</gene>
<dbReference type="Gene3D" id="3.40.190.10">
    <property type="entry name" value="Periplasmic binding protein-like II"/>
    <property type="match status" value="1"/>
</dbReference>
<dbReference type="RefSeq" id="WP_012591816.1">
    <property type="nucleotide sequence ID" value="NC_011666.1"/>
</dbReference>
<reference evidence="1 2" key="1">
    <citation type="journal article" date="2010" name="J. Bacteriol.">
        <title>Complete genome sequence of the aerobic facultative methanotroph Methylocella silvestris BL2.</title>
        <authorList>
            <person name="Chen Y."/>
            <person name="Crombie A."/>
            <person name="Rahman M.T."/>
            <person name="Dedysh S.N."/>
            <person name="Liesack W."/>
            <person name="Stott M.B."/>
            <person name="Alam M."/>
            <person name="Theisen A.R."/>
            <person name="Murrell J.C."/>
            <person name="Dunfield P.F."/>
        </authorList>
    </citation>
    <scope>NUCLEOTIDE SEQUENCE [LARGE SCALE GENOMIC DNA]</scope>
    <source>
        <strain evidence="2">DSM 15510 / CIP 108128 / LMG 27833 / NCIMB 13906 / BL2</strain>
    </source>
</reference>
<dbReference type="STRING" id="395965.Msil_2829"/>
<organism evidence="1 2">
    <name type="scientific">Methylocella silvestris (strain DSM 15510 / CIP 108128 / LMG 27833 / NCIMB 13906 / BL2)</name>
    <dbReference type="NCBI Taxonomy" id="395965"/>
    <lineage>
        <taxon>Bacteria</taxon>
        <taxon>Pseudomonadati</taxon>
        <taxon>Pseudomonadota</taxon>
        <taxon>Alphaproteobacteria</taxon>
        <taxon>Hyphomicrobiales</taxon>
        <taxon>Beijerinckiaceae</taxon>
        <taxon>Methylocella</taxon>
    </lineage>
</organism>
<dbReference type="SUPFAM" id="SSF53850">
    <property type="entry name" value="Periplasmic binding protein-like II"/>
    <property type="match status" value="1"/>
</dbReference>
<keyword evidence="2" id="KW-1185">Reference proteome</keyword>